<accession>A0A098TNA5</accession>
<keyword evidence="3" id="KW-1185">Reference proteome</keyword>
<dbReference type="GO" id="GO:0006749">
    <property type="term" value="P:glutathione metabolic process"/>
    <property type="evidence" value="ECO:0007669"/>
    <property type="project" value="TreeGrafter"/>
</dbReference>
<gene>
    <name evidence="2" type="ORF">DO97_10415</name>
</gene>
<dbReference type="InterPro" id="IPR004045">
    <property type="entry name" value="Glutathione_S-Trfase_N"/>
</dbReference>
<dbReference type="RefSeq" id="WP_036530783.1">
    <property type="nucleotide sequence ID" value="NZ_JJML01000003.1"/>
</dbReference>
<dbReference type="GO" id="GO:0004364">
    <property type="term" value="F:glutathione transferase activity"/>
    <property type="evidence" value="ECO:0007669"/>
    <property type="project" value="TreeGrafter"/>
</dbReference>
<sequence length="235" mass="25909">MHLLQFSTSHYCRKARLALGYKQLTYTVENLTPGLHILKLKPLTGLSTVPVLLPQQPGTILGDQSVSGGAAMPQAIADSTRILHFLETHYPQPSLLPISPEQQAEAWLLEDWLDESIGTATRFVYYDFRAGAGKQLDSSLTSQLLIQLILKQYGINAATVVLAAERLQLALVELGHRWQSGPYLVGDQLSVADVAAAALLSPLVRVPLYRDTFPQIFERIAEIHHQCQEPLPPGL</sequence>
<dbReference type="Pfam" id="PF13417">
    <property type="entry name" value="GST_N_3"/>
    <property type="match status" value="1"/>
</dbReference>
<dbReference type="GO" id="GO:0016034">
    <property type="term" value="F:maleylacetoacetate isomerase activity"/>
    <property type="evidence" value="ECO:0007669"/>
    <property type="project" value="TreeGrafter"/>
</dbReference>
<keyword evidence="2" id="KW-0808">Transferase</keyword>
<dbReference type="OrthoDB" id="465590at2"/>
<dbReference type="Gene3D" id="3.40.30.10">
    <property type="entry name" value="Glutaredoxin"/>
    <property type="match status" value="1"/>
</dbReference>
<dbReference type="SUPFAM" id="SSF52833">
    <property type="entry name" value="Thioredoxin-like"/>
    <property type="match status" value="1"/>
</dbReference>
<dbReference type="GO" id="GO:0006559">
    <property type="term" value="P:L-phenylalanine catabolic process"/>
    <property type="evidence" value="ECO:0007669"/>
    <property type="project" value="TreeGrafter"/>
</dbReference>
<dbReference type="PANTHER" id="PTHR42673">
    <property type="entry name" value="MALEYLACETOACETATE ISOMERASE"/>
    <property type="match status" value="1"/>
</dbReference>
<dbReference type="PANTHER" id="PTHR42673:SF4">
    <property type="entry name" value="MALEYLACETOACETATE ISOMERASE"/>
    <property type="match status" value="1"/>
</dbReference>
<feature type="domain" description="GST N-terminal" evidence="1">
    <location>
        <begin position="1"/>
        <end position="94"/>
    </location>
</feature>
<name>A0A098TNA5_9CYAN</name>
<dbReference type="PROSITE" id="PS50404">
    <property type="entry name" value="GST_NTER"/>
    <property type="match status" value="1"/>
</dbReference>
<dbReference type="InterPro" id="IPR036282">
    <property type="entry name" value="Glutathione-S-Trfase_C_sf"/>
</dbReference>
<dbReference type="InterPro" id="IPR036249">
    <property type="entry name" value="Thioredoxin-like_sf"/>
</dbReference>
<dbReference type="EMBL" id="JJML01000003">
    <property type="protein sequence ID" value="KGF73810.1"/>
    <property type="molecule type" value="Genomic_DNA"/>
</dbReference>
<protein>
    <submittedName>
        <fullName evidence="2">Glutathione S-transferase</fullName>
    </submittedName>
</protein>
<dbReference type="AlphaFoldDB" id="A0A098TNA5"/>
<dbReference type="STRING" id="1497020.DO97_10415"/>
<dbReference type="Proteomes" id="UP000030170">
    <property type="component" value="Unassembled WGS sequence"/>
</dbReference>
<evidence type="ECO:0000259" key="1">
    <source>
        <dbReference type="PROSITE" id="PS50404"/>
    </source>
</evidence>
<reference evidence="2 3" key="1">
    <citation type="journal article" date="2014" name="Mol. Ecol.">
        <title>Evolution of Synechococcus.</title>
        <authorList>
            <person name="Dvorak P."/>
            <person name="Casamatta D."/>
            <person name="Hasler P."/>
            <person name="Poulickova A."/>
            <person name="Ondrej V."/>
            <person name="Sanges R."/>
        </authorList>
    </citation>
    <scope>NUCLEOTIDE SEQUENCE [LARGE SCALE GENOMIC DNA]</scope>
    <source>
        <strain evidence="2 3">CAUP A 1101</strain>
    </source>
</reference>
<evidence type="ECO:0000313" key="3">
    <source>
        <dbReference type="Proteomes" id="UP000030170"/>
    </source>
</evidence>
<evidence type="ECO:0000313" key="2">
    <source>
        <dbReference type="EMBL" id="KGF73810.1"/>
    </source>
</evidence>
<dbReference type="Gene3D" id="1.20.1050.10">
    <property type="match status" value="1"/>
</dbReference>
<proteinExistence type="predicted"/>
<dbReference type="SUPFAM" id="SSF47616">
    <property type="entry name" value="GST C-terminal domain-like"/>
    <property type="match status" value="1"/>
</dbReference>
<organism evidence="2 3">
    <name type="scientific">Neosynechococcus sphagnicola sy1</name>
    <dbReference type="NCBI Taxonomy" id="1497020"/>
    <lineage>
        <taxon>Bacteria</taxon>
        <taxon>Bacillati</taxon>
        <taxon>Cyanobacteriota</taxon>
        <taxon>Cyanophyceae</taxon>
        <taxon>Neosynechococcales</taxon>
        <taxon>Neosynechococcaceae</taxon>
        <taxon>Neosynechococcus</taxon>
    </lineage>
</organism>
<comment type="caution">
    <text evidence="2">The sequence shown here is derived from an EMBL/GenBank/DDBJ whole genome shotgun (WGS) entry which is preliminary data.</text>
</comment>